<dbReference type="RefSeq" id="WP_044941763.1">
    <property type="nucleotide sequence ID" value="NZ_KN174164.1"/>
</dbReference>
<comment type="caution">
    <text evidence="6">The sequence shown here is derived from an EMBL/GenBank/DDBJ whole genome shotgun (WGS) entry which is preliminary data.</text>
</comment>
<dbReference type="CDD" id="cd03216">
    <property type="entry name" value="ABC_Carb_Monos_I"/>
    <property type="match status" value="1"/>
</dbReference>
<proteinExistence type="predicted"/>
<dbReference type="Gene3D" id="3.40.50.300">
    <property type="entry name" value="P-loop containing nucleotide triphosphate hydrolases"/>
    <property type="match status" value="2"/>
</dbReference>
<keyword evidence="3" id="KW-0547">Nucleotide-binding</keyword>
<feature type="domain" description="ABC transporter" evidence="5">
    <location>
        <begin position="8"/>
        <end position="246"/>
    </location>
</feature>
<keyword evidence="1" id="KW-0813">Transport</keyword>
<dbReference type="InterPro" id="IPR017871">
    <property type="entry name" value="ABC_transporter-like_CS"/>
</dbReference>
<evidence type="ECO:0000256" key="4">
    <source>
        <dbReference type="ARBA" id="ARBA00022840"/>
    </source>
</evidence>
<feature type="domain" description="ABC transporter" evidence="5">
    <location>
        <begin position="258"/>
        <end position="499"/>
    </location>
</feature>
<evidence type="ECO:0000259" key="5">
    <source>
        <dbReference type="PROSITE" id="PS50893"/>
    </source>
</evidence>
<evidence type="ECO:0000313" key="6">
    <source>
        <dbReference type="EMBL" id="KGF54697.1"/>
    </source>
</evidence>
<dbReference type="PANTHER" id="PTHR43790:SF9">
    <property type="entry name" value="GALACTOFURANOSE TRANSPORTER ATP-BINDING PROTEIN YTFR"/>
    <property type="match status" value="1"/>
</dbReference>
<keyword evidence="4" id="KW-0067">ATP-binding</keyword>
<evidence type="ECO:0000256" key="3">
    <source>
        <dbReference type="ARBA" id="ARBA00022741"/>
    </source>
</evidence>
<dbReference type="SUPFAM" id="SSF52540">
    <property type="entry name" value="P-loop containing nucleoside triphosphate hydrolases"/>
    <property type="match status" value="2"/>
</dbReference>
<dbReference type="PROSITE" id="PS00211">
    <property type="entry name" value="ABC_TRANSPORTER_1"/>
    <property type="match status" value="1"/>
</dbReference>
<gene>
    <name evidence="6" type="ORF">HMPREF9460_02581</name>
</gene>
<keyword evidence="2" id="KW-0677">Repeat</keyword>
<dbReference type="PATRIC" id="fig|742738.3.peg.2647"/>
<dbReference type="GO" id="GO:0016887">
    <property type="term" value="F:ATP hydrolysis activity"/>
    <property type="evidence" value="ECO:0007669"/>
    <property type="project" value="InterPro"/>
</dbReference>
<sequence length="501" mass="55278">MSDSNLILEVKGLNKWFGATYANKNIDFQLRPGEVRGLAGENGSGKSTLLTQIAGIQPSDSGEMFLNGTPYKPRSPLDATSSGVAIVVQELGLVPNLPAGINVFLGNTKRFSRFGIINNRKVYEAANQALRQWGLPPIPFQRLSGDMNVESRKMVELARALASDPQILILDELTQSLSHDNRTVLYELIRKFKEMGRSIILISHDLEEMLKITDSVSILRDGELLATERSQDIPLEELKIRMVGRKIEGDYYRSDTTPQFEDQVALSLQDVCTDHLKHVSFDLHKGEIFGLCGLSDSGIREVGQAAYGLLPVDSGEVSLPTHNVSIGNPYQALQNRVAYVPKDRDGEALMMGASIQNNFCLPSVETLKGRFGFLSPKKLYQASSKAREQFSVKSTGVDQLMRALSGGNKQKVNLGRWLIKDLDVLIVDCPTRGVDIGVKAYIYQCLREAKEKGMAILLITDELSEVLGMADTIAVMKDGEICKLLPRSAELSEETIIEVMT</sequence>
<dbReference type="InterPro" id="IPR027417">
    <property type="entry name" value="P-loop_NTPase"/>
</dbReference>
<accession>A0A096CIQ9</accession>
<dbReference type="Pfam" id="PF00005">
    <property type="entry name" value="ABC_tran"/>
    <property type="match status" value="2"/>
</dbReference>
<dbReference type="InterPro" id="IPR003439">
    <property type="entry name" value="ABC_transporter-like_ATP-bd"/>
</dbReference>
<dbReference type="eggNOG" id="COG1129">
    <property type="taxonomic scope" value="Bacteria"/>
</dbReference>
<dbReference type="EMBL" id="ADLO01000081">
    <property type="protein sequence ID" value="KGF54697.1"/>
    <property type="molecule type" value="Genomic_DNA"/>
</dbReference>
<dbReference type="GO" id="GO:0005524">
    <property type="term" value="F:ATP binding"/>
    <property type="evidence" value="ECO:0007669"/>
    <property type="project" value="UniProtKB-KW"/>
</dbReference>
<dbReference type="SMART" id="SM00382">
    <property type="entry name" value="AAA"/>
    <property type="match status" value="1"/>
</dbReference>
<dbReference type="PROSITE" id="PS50893">
    <property type="entry name" value="ABC_TRANSPORTER_2"/>
    <property type="match status" value="2"/>
</dbReference>
<dbReference type="AlphaFoldDB" id="A0A096CIQ9"/>
<dbReference type="PANTHER" id="PTHR43790">
    <property type="entry name" value="CARBOHYDRATE TRANSPORT ATP-BINDING PROTEIN MG119-RELATED"/>
    <property type="match status" value="1"/>
</dbReference>
<organism evidence="6 7">
    <name type="scientific">Flavonifractor plautii 1_3_50AFAA</name>
    <dbReference type="NCBI Taxonomy" id="742738"/>
    <lineage>
        <taxon>Bacteria</taxon>
        <taxon>Bacillati</taxon>
        <taxon>Bacillota</taxon>
        <taxon>Clostridia</taxon>
        <taxon>Eubacteriales</taxon>
        <taxon>Oscillospiraceae</taxon>
        <taxon>Flavonifractor</taxon>
    </lineage>
</organism>
<evidence type="ECO:0000256" key="2">
    <source>
        <dbReference type="ARBA" id="ARBA00022737"/>
    </source>
</evidence>
<dbReference type="CDD" id="cd03215">
    <property type="entry name" value="ABC_Carb_Monos_II"/>
    <property type="match status" value="1"/>
</dbReference>
<evidence type="ECO:0000256" key="1">
    <source>
        <dbReference type="ARBA" id="ARBA00022448"/>
    </source>
</evidence>
<reference evidence="6 7" key="1">
    <citation type="submission" date="2011-08" db="EMBL/GenBank/DDBJ databases">
        <title>The Genome Sequence of Clostridium orbiscindens 1_3_50AFAA.</title>
        <authorList>
            <consortium name="The Broad Institute Genome Sequencing Platform"/>
            <person name="Earl A."/>
            <person name="Ward D."/>
            <person name="Feldgarden M."/>
            <person name="Gevers D."/>
            <person name="Daigneault M."/>
            <person name="Strauss J."/>
            <person name="Allen-Vercoe E."/>
            <person name="Young S.K."/>
            <person name="Zeng Q."/>
            <person name="Gargeya S."/>
            <person name="Fitzgerald M."/>
            <person name="Haas B."/>
            <person name="Abouelleil A."/>
            <person name="Alvarado L."/>
            <person name="Arachchi H.M."/>
            <person name="Berlin A."/>
            <person name="Brown A."/>
            <person name="Chapman S.B."/>
            <person name="Chen Z."/>
            <person name="Dunbar C."/>
            <person name="Freedman E."/>
            <person name="Gearin G."/>
            <person name="Gellesch M."/>
            <person name="Goldberg J."/>
            <person name="Griggs A."/>
            <person name="Gujja S."/>
            <person name="Heiman D."/>
            <person name="Howarth C."/>
            <person name="Larson L."/>
            <person name="Lui A."/>
            <person name="MacDonald P.J.P."/>
            <person name="Montmayeur A."/>
            <person name="Murphy C."/>
            <person name="Neiman D."/>
            <person name="Pearson M."/>
            <person name="Priest M."/>
            <person name="Roberts A."/>
            <person name="Saif S."/>
            <person name="Shea T."/>
            <person name="Shenoy N."/>
            <person name="Sisk P."/>
            <person name="Stolte C."/>
            <person name="Sykes S."/>
            <person name="Wortman J."/>
            <person name="Nusbaum C."/>
            <person name="Birren B."/>
        </authorList>
    </citation>
    <scope>NUCLEOTIDE SEQUENCE [LARGE SCALE GENOMIC DNA]</scope>
    <source>
        <strain evidence="6 7">1_3_50AFAA</strain>
    </source>
</reference>
<dbReference type="InterPro" id="IPR050107">
    <property type="entry name" value="ABC_carbohydrate_import_ATPase"/>
</dbReference>
<protein>
    <recommendedName>
        <fullName evidence="5">ABC transporter domain-containing protein</fullName>
    </recommendedName>
</protein>
<name>A0A096CIQ9_FLAPL</name>
<evidence type="ECO:0000313" key="7">
    <source>
        <dbReference type="Proteomes" id="UP000029585"/>
    </source>
</evidence>
<keyword evidence="7" id="KW-1185">Reference proteome</keyword>
<dbReference type="HOGENOM" id="CLU_000604_92_3_9"/>
<dbReference type="InterPro" id="IPR003593">
    <property type="entry name" value="AAA+_ATPase"/>
</dbReference>
<dbReference type="Proteomes" id="UP000029585">
    <property type="component" value="Unassembled WGS sequence"/>
</dbReference>